<name>A0ABW2ZQ94_9MICO</name>
<dbReference type="Gene3D" id="3.40.190.10">
    <property type="entry name" value="Periplasmic binding protein-like II"/>
    <property type="match status" value="1"/>
</dbReference>
<organism evidence="2 3">
    <name type="scientific">Microbacterium koreense</name>
    <dbReference type="NCBI Taxonomy" id="323761"/>
    <lineage>
        <taxon>Bacteria</taxon>
        <taxon>Bacillati</taxon>
        <taxon>Actinomycetota</taxon>
        <taxon>Actinomycetes</taxon>
        <taxon>Micrococcales</taxon>
        <taxon>Microbacteriaceae</taxon>
        <taxon>Microbacterium</taxon>
    </lineage>
</organism>
<keyword evidence="1" id="KW-0732">Signal</keyword>
<gene>
    <name evidence="2" type="ORF">ACFQZV_05745</name>
</gene>
<dbReference type="Gene3D" id="3.90.76.10">
    <property type="entry name" value="Dipeptide-binding Protein, Domain 1"/>
    <property type="match status" value="1"/>
</dbReference>
<dbReference type="PANTHER" id="PTHR30290:SF65">
    <property type="entry name" value="MONOACYL PHOSPHATIDYLINOSITOL TETRAMANNOSIDE-BINDING PROTEIN LPQW-RELATED"/>
    <property type="match status" value="1"/>
</dbReference>
<dbReference type="Gene3D" id="3.10.105.10">
    <property type="entry name" value="Dipeptide-binding Protein, Domain 3"/>
    <property type="match status" value="1"/>
</dbReference>
<dbReference type="PROSITE" id="PS51257">
    <property type="entry name" value="PROKAR_LIPOPROTEIN"/>
    <property type="match status" value="1"/>
</dbReference>
<evidence type="ECO:0008006" key="4">
    <source>
        <dbReference type="Google" id="ProtNLM"/>
    </source>
</evidence>
<dbReference type="RefSeq" id="WP_378750922.1">
    <property type="nucleotide sequence ID" value="NZ_JBHSSV010000004.1"/>
</dbReference>
<proteinExistence type="predicted"/>
<dbReference type="Proteomes" id="UP001597042">
    <property type="component" value="Unassembled WGS sequence"/>
</dbReference>
<protein>
    <recommendedName>
        <fullName evidence="4">Solute-binding protein family 5 domain-containing protein</fullName>
    </recommendedName>
</protein>
<reference evidence="3" key="1">
    <citation type="journal article" date="2019" name="Int. J. Syst. Evol. Microbiol.">
        <title>The Global Catalogue of Microorganisms (GCM) 10K type strain sequencing project: providing services to taxonomists for standard genome sequencing and annotation.</title>
        <authorList>
            <consortium name="The Broad Institute Genomics Platform"/>
            <consortium name="The Broad Institute Genome Sequencing Center for Infectious Disease"/>
            <person name="Wu L."/>
            <person name="Ma J."/>
        </authorList>
    </citation>
    <scope>NUCLEOTIDE SEQUENCE [LARGE SCALE GENOMIC DNA]</scope>
    <source>
        <strain evidence="3">CCUG 50754</strain>
    </source>
</reference>
<dbReference type="PANTHER" id="PTHR30290">
    <property type="entry name" value="PERIPLASMIC BINDING COMPONENT OF ABC TRANSPORTER"/>
    <property type="match status" value="1"/>
</dbReference>
<evidence type="ECO:0000256" key="1">
    <source>
        <dbReference type="SAM" id="SignalP"/>
    </source>
</evidence>
<dbReference type="SUPFAM" id="SSF53850">
    <property type="entry name" value="Periplasmic binding protein-like II"/>
    <property type="match status" value="1"/>
</dbReference>
<evidence type="ECO:0000313" key="2">
    <source>
        <dbReference type="EMBL" id="MFD0780802.1"/>
    </source>
</evidence>
<feature type="chain" id="PRO_5045418520" description="Solute-binding protein family 5 domain-containing protein" evidence="1">
    <location>
        <begin position="21"/>
        <end position="562"/>
    </location>
</feature>
<feature type="signal peptide" evidence="1">
    <location>
        <begin position="1"/>
        <end position="20"/>
    </location>
</feature>
<dbReference type="InterPro" id="IPR039424">
    <property type="entry name" value="SBP_5"/>
</dbReference>
<sequence length="562" mass="58278">MIRRRRLAVPLTLAAALALAACAPALPDTVVAGTVITVGWNGELTSANADAQPTAANLEIAAATRAGFGSRVDGEFVADEGFGVVTIVGDDPFTVRYDLAEPSWSDGIPLDAADLVLGWAAASGLLTPSDEAPEDEIALEVPVVDEFARAIEVTYPDPVWDWQERIDVAVPAHVVGQHALGFDDAMEAKQAVITAVLDVDVDALAAISEAWNEDFTLPESGEVASEILLSSGPFRVETVRSGEEGQSVTLVPNAAYRGVPTPQVASIELVSAGDDPLADIGGSLDIAFVAPVASNKDTVDALERRDAAAQTPHDGTVWAVHVRPTGLFAQHSARAAFLRAIPARSLIERGAGEWASAYAGSTAMLSAPGTRSYDIAGEDAGFAAKLTGAEDSTLERAAAGVARGAPVCVLYDRTSEFAVGAFAALRDAAREAGWGIVDCGTDDMEDATKRGDWNAVIAETMIPQSPADVAAQWGAEGDAAFVAAADPLRDDLIAQLSRTTDVYAAREIRAQIEATIVQDALVLPIAVNPRVVIIDSDVAGVTVRAGTSAPLLSGATGWAVSP</sequence>
<evidence type="ECO:0000313" key="3">
    <source>
        <dbReference type="Proteomes" id="UP001597042"/>
    </source>
</evidence>
<accession>A0ABW2ZQ94</accession>
<comment type="caution">
    <text evidence="2">The sequence shown here is derived from an EMBL/GenBank/DDBJ whole genome shotgun (WGS) entry which is preliminary data.</text>
</comment>
<dbReference type="EMBL" id="JBHTIM010000001">
    <property type="protein sequence ID" value="MFD0780802.1"/>
    <property type="molecule type" value="Genomic_DNA"/>
</dbReference>
<keyword evidence="3" id="KW-1185">Reference proteome</keyword>